<evidence type="ECO:0000256" key="1">
    <source>
        <dbReference type="ARBA" id="ARBA00004651"/>
    </source>
</evidence>
<feature type="transmembrane region" description="Helical" evidence="23">
    <location>
        <begin position="869"/>
        <end position="886"/>
    </location>
</feature>
<evidence type="ECO:0000256" key="7">
    <source>
        <dbReference type="ARBA" id="ARBA00022692"/>
    </source>
</evidence>
<feature type="transmembrane region" description="Helical" evidence="23">
    <location>
        <begin position="931"/>
        <end position="953"/>
    </location>
</feature>
<feature type="region of interest" description="Disordered" evidence="22">
    <location>
        <begin position="485"/>
        <end position="774"/>
    </location>
</feature>
<keyword evidence="14 23" id="KW-0472">Membrane</keyword>
<keyword evidence="26" id="KW-1185">Reference proteome</keyword>
<evidence type="ECO:0000256" key="10">
    <source>
        <dbReference type="ARBA" id="ARBA00022837"/>
    </source>
</evidence>
<keyword evidence="3" id="KW-1003">Cell membrane</keyword>
<feature type="transmembrane region" description="Helical" evidence="23">
    <location>
        <begin position="1245"/>
        <end position="1263"/>
    </location>
</feature>
<keyword evidence="2" id="KW-0813">Transport</keyword>
<dbReference type="SUPFAM" id="SSF81324">
    <property type="entry name" value="Voltage-gated potassium channels"/>
    <property type="match status" value="3"/>
</dbReference>
<evidence type="ECO:0000256" key="4">
    <source>
        <dbReference type="ARBA" id="ARBA00022553"/>
    </source>
</evidence>
<keyword evidence="11 20" id="KW-0851">Voltage-gated channel</keyword>
<feature type="binding site" evidence="19">
    <location>
        <position position="334"/>
    </location>
    <ligand>
        <name>Ca(2+)</name>
        <dbReference type="ChEBI" id="CHEBI:29108"/>
    </ligand>
</feature>
<feature type="compositionally biased region" description="Basic and acidic residues" evidence="22">
    <location>
        <begin position="520"/>
        <end position="537"/>
    </location>
</feature>
<dbReference type="FunFam" id="1.10.287.70:FF:000059">
    <property type="entry name" value="Voltage-dependent N-type calcium channel subunit alpha"/>
    <property type="match status" value="1"/>
</dbReference>
<keyword evidence="9" id="KW-0677">Repeat</keyword>
<feature type="domain" description="Ion transport" evidence="24">
    <location>
        <begin position="1120"/>
        <end position="1359"/>
    </location>
</feature>
<keyword evidence="5 20" id="KW-0109">Calcium transport</keyword>
<comment type="catalytic activity">
    <reaction evidence="17">
        <text>Ca(2+)(in) = Ca(2+)(out)</text>
        <dbReference type="Rhea" id="RHEA:29671"/>
        <dbReference type="ChEBI" id="CHEBI:29108"/>
    </reaction>
</comment>
<keyword evidence="6 20" id="KW-0107">Calcium channel</keyword>
<evidence type="ECO:0000256" key="8">
    <source>
        <dbReference type="ARBA" id="ARBA00022723"/>
    </source>
</evidence>
<dbReference type="PANTHER" id="PTHR45628">
    <property type="entry name" value="VOLTAGE-DEPENDENT CALCIUM CHANNEL TYPE A SUBUNIT ALPHA-1"/>
    <property type="match status" value="1"/>
</dbReference>
<evidence type="ECO:0000256" key="2">
    <source>
        <dbReference type="ARBA" id="ARBA00022448"/>
    </source>
</evidence>
<feature type="transmembrane region" description="Helical" evidence="23">
    <location>
        <begin position="1043"/>
        <end position="1068"/>
    </location>
</feature>
<proteinExistence type="inferred from homology"/>
<feature type="transmembrane region" description="Helical" evidence="23">
    <location>
        <begin position="836"/>
        <end position="857"/>
    </location>
</feature>
<evidence type="ECO:0000256" key="5">
    <source>
        <dbReference type="ARBA" id="ARBA00022568"/>
    </source>
</evidence>
<feature type="domain" description="Ion transport" evidence="24">
    <location>
        <begin position="798"/>
        <end position="1073"/>
    </location>
</feature>
<evidence type="ECO:0000256" key="6">
    <source>
        <dbReference type="ARBA" id="ARBA00022673"/>
    </source>
</evidence>
<feature type="transmembrane region" description="Helical" evidence="23">
    <location>
        <begin position="193"/>
        <end position="213"/>
    </location>
</feature>
<dbReference type="Proteomes" id="UP000299084">
    <property type="component" value="Unassembled WGS sequence"/>
</dbReference>
<evidence type="ECO:0000256" key="17">
    <source>
        <dbReference type="ARBA" id="ARBA00036634"/>
    </source>
</evidence>
<evidence type="ECO:0000256" key="16">
    <source>
        <dbReference type="ARBA" id="ARBA00023303"/>
    </source>
</evidence>
<dbReference type="InterPro" id="IPR027359">
    <property type="entry name" value="Volt_channel_dom_sf"/>
</dbReference>
<evidence type="ECO:0000256" key="14">
    <source>
        <dbReference type="ARBA" id="ARBA00023136"/>
    </source>
</evidence>
<dbReference type="FunFam" id="1.20.120.350:FF:000013">
    <property type="entry name" value="Voltage-dependent N-type calcium channel subunit alpha"/>
    <property type="match status" value="1"/>
</dbReference>
<feature type="compositionally biased region" description="Acidic residues" evidence="22">
    <location>
        <begin position="756"/>
        <end position="766"/>
    </location>
</feature>
<evidence type="ECO:0000313" key="25">
    <source>
        <dbReference type="EMBL" id="KAB1260072.1"/>
    </source>
</evidence>
<feature type="transmembrane region" description="Helical" evidence="23">
    <location>
        <begin position="1124"/>
        <end position="1142"/>
    </location>
</feature>
<comment type="subcellular location">
    <subcellularLocation>
        <location evidence="1">Cell membrane</location>
        <topology evidence="1">Multi-pass membrane protein</topology>
    </subcellularLocation>
    <subcellularLocation>
        <location evidence="20">Membrane</location>
        <topology evidence="20">Multi-pass membrane protein</topology>
    </subcellularLocation>
</comment>
<keyword evidence="8 19" id="KW-0479">Metal-binding</keyword>
<evidence type="ECO:0000256" key="3">
    <source>
        <dbReference type="ARBA" id="ARBA00022475"/>
    </source>
</evidence>
<evidence type="ECO:0000256" key="12">
    <source>
        <dbReference type="ARBA" id="ARBA00022989"/>
    </source>
</evidence>
<dbReference type="GO" id="GO:0005891">
    <property type="term" value="C:voltage-gated calcium channel complex"/>
    <property type="evidence" value="ECO:0007669"/>
    <property type="project" value="InterPro"/>
</dbReference>
<keyword evidence="13" id="KW-0406">Ion transport</keyword>
<reference evidence="25 26" key="1">
    <citation type="journal article" date="2019" name="Mol. Ecol. Resour.">
        <title>Improving Illumina assemblies with Hi-C and long reads: an example with the North African dromedary.</title>
        <authorList>
            <person name="Elbers J.P."/>
            <person name="Rogers M.F."/>
            <person name="Perelman P.L."/>
            <person name="Proskuryakova A.A."/>
            <person name="Serdyukova N.A."/>
            <person name="Johnson W.E."/>
            <person name="Horin P."/>
            <person name="Corander J."/>
            <person name="Murphy D."/>
            <person name="Burger P.A."/>
        </authorList>
    </citation>
    <scope>NUCLEOTIDE SEQUENCE [LARGE SCALE GENOMIC DNA]</scope>
    <source>
        <strain evidence="25">Drom800</strain>
        <tissue evidence="25">Blood</tissue>
    </source>
</reference>
<evidence type="ECO:0000256" key="11">
    <source>
        <dbReference type="ARBA" id="ARBA00022882"/>
    </source>
</evidence>
<protein>
    <recommendedName>
        <fullName evidence="20">Voltage-dependent P/Q-type calcium channel subunit alpha</fullName>
    </recommendedName>
</protein>
<dbReference type="Pfam" id="PF00520">
    <property type="entry name" value="Ion_trans"/>
    <property type="match status" value="4"/>
</dbReference>
<feature type="transmembrane region" description="Helical" evidence="23">
    <location>
        <begin position="797"/>
        <end position="816"/>
    </location>
</feature>
<dbReference type="GO" id="GO:0007268">
    <property type="term" value="P:chemical synaptic transmission"/>
    <property type="evidence" value="ECO:0007669"/>
    <property type="project" value="TreeGrafter"/>
</dbReference>
<feature type="transmembrane region" description="Helical" evidence="23">
    <location>
        <begin position="162"/>
        <end position="181"/>
    </location>
</feature>
<evidence type="ECO:0000256" key="18">
    <source>
        <dbReference type="ARBA" id="ARBA00037936"/>
    </source>
</evidence>
<feature type="compositionally biased region" description="Low complexity" evidence="22">
    <location>
        <begin position="662"/>
        <end position="686"/>
    </location>
</feature>
<evidence type="ECO:0000256" key="23">
    <source>
        <dbReference type="SAM" id="Phobius"/>
    </source>
</evidence>
<feature type="compositionally biased region" description="Polar residues" evidence="22">
    <location>
        <begin position="691"/>
        <end position="709"/>
    </location>
</feature>
<evidence type="ECO:0000256" key="19">
    <source>
        <dbReference type="PIRSR" id="PIRSR602077-1"/>
    </source>
</evidence>
<dbReference type="GO" id="GO:0043025">
    <property type="term" value="C:neuronal cell body"/>
    <property type="evidence" value="ECO:0007669"/>
    <property type="project" value="TreeGrafter"/>
</dbReference>
<keyword evidence="15" id="KW-1015">Disulfide bond</keyword>
<dbReference type="FunFam" id="1.20.120.350:FF:000001">
    <property type="entry name" value="Voltage-dependent L-type calcium channel subunit alpha"/>
    <property type="match status" value="1"/>
</dbReference>
<dbReference type="PANTHER" id="PTHR45628:SF3">
    <property type="entry name" value="VOLTAGE-DEPENDENT P_Q-TYPE CALCIUM CHANNEL SUBUNIT ALPHA-1A"/>
    <property type="match status" value="1"/>
</dbReference>
<feature type="binding site" evidence="19">
    <location>
        <position position="1014"/>
    </location>
    <ligand>
        <name>Ca(2+)</name>
        <dbReference type="ChEBI" id="CHEBI:29108"/>
    </ligand>
</feature>
<evidence type="ECO:0000256" key="22">
    <source>
        <dbReference type="SAM" id="MobiDB-lite"/>
    </source>
</evidence>
<feature type="transmembrane region" description="Helical" evidence="23">
    <location>
        <begin position="1154"/>
        <end position="1177"/>
    </location>
</feature>
<dbReference type="PRINTS" id="PR00167">
    <property type="entry name" value="CACHANNEL"/>
</dbReference>
<feature type="coiled-coil region" evidence="21">
    <location>
        <begin position="376"/>
        <end position="412"/>
    </location>
</feature>
<keyword evidence="21" id="KW-0175">Coiled coil</keyword>
<feature type="transmembrane region" description="Helical" evidence="23">
    <location>
        <begin position="12"/>
        <end position="34"/>
    </location>
</feature>
<dbReference type="InterPro" id="IPR002077">
    <property type="entry name" value="VDCCAlpha1"/>
</dbReference>
<dbReference type="Gene3D" id="6.10.250.2500">
    <property type="match status" value="1"/>
</dbReference>
<evidence type="ECO:0000256" key="15">
    <source>
        <dbReference type="ARBA" id="ARBA00023157"/>
    </source>
</evidence>
<feature type="transmembrane region" description="Helical" evidence="23">
    <location>
        <begin position="288"/>
        <end position="310"/>
    </location>
</feature>
<evidence type="ECO:0000256" key="20">
    <source>
        <dbReference type="RuleBase" id="RU003808"/>
    </source>
</evidence>
<comment type="function">
    <text evidence="20">Voltage-sensitive calcium channels (VSCC) mediate the entry of calcium ions into excitable cells and are also involved in a variety of calcium-dependent processes, including muscle contraction, hormone or neurotransmitter release, gene expression, cell motility, cell division and cell death. The isoform alpha-1A gives rise to P and/or Q-type calcium currents.</text>
</comment>
<dbReference type="Gene3D" id="1.20.120.350">
    <property type="entry name" value="Voltage-gated potassium channels. Chain C"/>
    <property type="match status" value="3"/>
</dbReference>
<comment type="similarity">
    <text evidence="18">Belongs to the calcium channel alpha-1 subunit (TC 1.A.1.11) family. CACNA1A subfamily.</text>
</comment>
<feature type="domain" description="Ion transport" evidence="24">
    <location>
        <begin position="4"/>
        <end position="44"/>
    </location>
</feature>
<evidence type="ECO:0000256" key="13">
    <source>
        <dbReference type="ARBA" id="ARBA00023065"/>
    </source>
</evidence>
<dbReference type="PRINTS" id="PR01632">
    <property type="entry name" value="PQVDCCALPHA1"/>
</dbReference>
<keyword evidence="10 19" id="KW-0106">Calcium</keyword>
<dbReference type="InterPro" id="IPR005448">
    <property type="entry name" value="CACNA1A"/>
</dbReference>
<accession>A0A5N4CMH5</accession>
<feature type="compositionally biased region" description="Basic and acidic residues" evidence="22">
    <location>
        <begin position="557"/>
        <end position="576"/>
    </location>
</feature>
<dbReference type="GO" id="GO:0045202">
    <property type="term" value="C:synapse"/>
    <property type="evidence" value="ECO:0007669"/>
    <property type="project" value="GOC"/>
</dbReference>
<feature type="transmembrane region" description="Helical" evidence="23">
    <location>
        <begin position="356"/>
        <end position="380"/>
    </location>
</feature>
<gene>
    <name evidence="25" type="ORF">Cadr_000025468</name>
</gene>
<sequence length="1359" mass="154349">MSNDASGNTWNWLYFIPLIIIGSFFMLNLVLGVLSGEFAKERERVENRRAFLKLRRQQQIERELNGYMEWISKAEEVILAEDETDGEQRHPFDALRRATIKKSKTDLLNPEEAEDQLADIASVGSPFARASIKSAKLENSTFFHKKERRMRFYIRRMVKTQAFYWTVLSLVALNTLCVAIVHYNQPEWLSDFLYYAEFIFLGLFMSEMFIKMYGLGTRPYFHSSFNCFDCGVIIGSIFEVIWAVIKPGTSFGISVLRALRLLRIFKVTKYWASLRNLVVSLLNSMKSIISLLFLLFLFIVVFALLGMQLFGGQWSPQTSFCTHTDMCPEILTGEDWNEVMYDGIKSQGGVQGGMVFSIYFIVLTLFGNYTLLNVFLAIAVDNLANAQELTKDEQEEEEAANQKLALQKAKEVAEVSPLSAANMSIAVKEQQKNQKPAKSVWEQRTSEMRKQNLLASREALYNEMDPDERWKAAYARHLRPDMKTHLDRPLVVDPQENRNNNTNKSRAAEPAVDQRLGQQRAEDFLRKQARYHDRARDPSGSVGLDTRRPWAGSQEAELSREGPYGRESDHHAREGGLEQPGENQGSGVPVSGPNLSTTRPIQQDLGRQEPPLAEDIDNMKNNKLATAESASPHDGLGHAGLPQSPAKMGNSTDPGPTPAPPATATNPQNTASRRTPNNPGNPSNPGAPKTPENSLIVTNPSSTQTNSAKTARKPDHTTTGGQSLVGNRGGSPVLVLVPTVNKNANPDPLPKKEEEKKEEEEDDPGEDGPKPMPPYSSMFILSTTNPLRRLCHYILNLRYFEMCILMVIAMSSIALAAEDPVQPNAPRNNVLRYFDYVFTGVFTFEMVIKMIDLGLVLHQGAYFRDLWNILDFIVVSGALVAFAFTGNSKGKDINTIKSLRVLRVLRPLKTIKRLPKLKAVFDCVVNSLKNVFNILIVYMLFMFIFAVVAVQLFKGKFFHCTDESKEFEKDCRGKYLLYEKNEVKARDREWKKYEFHYDNVLWALLTLFTVSTGEGWPQVLKHSVDATFENQGPSPGYRMEMSIFYVVYFVVFPFFFVNIFVALIIITFQEQGDKMMEEYSLEKNERACIDFAISAKPLTRHMPQNKQSFQYRMWQFVVSPPFEYTIMAMIALNTIVLMMKFYGASIAYENALRVFNIVFTSLFSLECLLKVMAFGILNYFRDAWNIFDFVTVLGSITDILVTEFGNNFINLSFLRLFRAARLIKLLRQGYTIRILLWTFVQSFKALPYVCLLIAMLFFIYAIIGMQVSASPLMFQAEPPPLGRGGAEELSSERQPSKLRGVFVEPLGDMATPSHQHPIPQVFGNIGIDVEDEDSDEDDFQITEHNNFRTFFQALMLLFR</sequence>
<dbReference type="FunFam" id="1.20.120.350:FF:000011">
    <property type="entry name" value="Voltage-dependent N-type calcium channel subunit alpha"/>
    <property type="match status" value="1"/>
</dbReference>
<dbReference type="Gene3D" id="1.10.287.70">
    <property type="match status" value="4"/>
</dbReference>
<feature type="domain" description="Ion transport" evidence="24">
    <location>
        <begin position="161"/>
        <end position="389"/>
    </location>
</feature>
<dbReference type="InterPro" id="IPR050599">
    <property type="entry name" value="VDCC_alpha-1_subunit"/>
</dbReference>
<evidence type="ECO:0000256" key="21">
    <source>
        <dbReference type="SAM" id="Coils"/>
    </source>
</evidence>
<dbReference type="GO" id="GO:0098703">
    <property type="term" value="P:calcium ion import across plasma membrane"/>
    <property type="evidence" value="ECO:0007669"/>
    <property type="project" value="TreeGrafter"/>
</dbReference>
<dbReference type="EMBL" id="JWIN03000022">
    <property type="protein sequence ID" value="KAB1260072.1"/>
    <property type="molecule type" value="Genomic_DNA"/>
</dbReference>
<comment type="caution">
    <text evidence="25">The sequence shown here is derived from an EMBL/GenBank/DDBJ whole genome shotgun (WGS) entry which is preliminary data.</text>
</comment>
<dbReference type="InterPro" id="IPR005821">
    <property type="entry name" value="Ion_trans_dom"/>
</dbReference>
<keyword evidence="4" id="KW-0597">Phosphoprotein</keyword>
<evidence type="ECO:0000313" key="26">
    <source>
        <dbReference type="Proteomes" id="UP000299084"/>
    </source>
</evidence>
<keyword evidence="16" id="KW-0407">Ion channel</keyword>
<dbReference type="GO" id="GO:0046872">
    <property type="term" value="F:metal ion binding"/>
    <property type="evidence" value="ECO:0007669"/>
    <property type="project" value="UniProtKB-KW"/>
</dbReference>
<name>A0A5N4CMH5_CAMDR</name>
<organism evidence="25 26">
    <name type="scientific">Camelus dromedarius</name>
    <name type="common">Dromedary</name>
    <name type="synonym">Arabian camel</name>
    <dbReference type="NCBI Taxonomy" id="9838"/>
    <lineage>
        <taxon>Eukaryota</taxon>
        <taxon>Metazoa</taxon>
        <taxon>Chordata</taxon>
        <taxon>Craniata</taxon>
        <taxon>Vertebrata</taxon>
        <taxon>Euteleostomi</taxon>
        <taxon>Mammalia</taxon>
        <taxon>Eutheria</taxon>
        <taxon>Laurasiatheria</taxon>
        <taxon>Artiodactyla</taxon>
        <taxon>Tylopoda</taxon>
        <taxon>Camelidae</taxon>
        <taxon>Camelus</taxon>
    </lineage>
</organism>
<dbReference type="GO" id="GO:0008331">
    <property type="term" value="F:high voltage-gated calcium channel activity"/>
    <property type="evidence" value="ECO:0007669"/>
    <property type="project" value="TreeGrafter"/>
</dbReference>
<evidence type="ECO:0000259" key="24">
    <source>
        <dbReference type="Pfam" id="PF00520"/>
    </source>
</evidence>
<keyword evidence="12 23" id="KW-1133">Transmembrane helix</keyword>
<evidence type="ECO:0000256" key="9">
    <source>
        <dbReference type="ARBA" id="ARBA00022737"/>
    </source>
</evidence>
<keyword evidence="7 23" id="KW-0812">Transmembrane</keyword>